<proteinExistence type="inferred from homology"/>
<sequence>MSNERQVIAKPNEFHYRSNFLYNAACSLCAQSSGDDALERLSRHYVREMKKLCLVEMVRREKDFARTICSRCGNIFMARCSGAQSMSIRLNKRKQLVRTCLKCGSKKRFVTNREYLSRNEQHQQEMARDLQKENANIDTDEQQKAPPTSSKSS</sequence>
<feature type="region of interest" description="Disordered" evidence="5">
    <location>
        <begin position="120"/>
        <end position="153"/>
    </location>
</feature>
<dbReference type="Proteomes" id="UP000271098">
    <property type="component" value="Unassembled WGS sequence"/>
</dbReference>
<comment type="similarity">
    <text evidence="4">Belongs to the eukaryotic/archaeal RNase P protein component 4 family.</text>
</comment>
<reference evidence="6 7" key="2">
    <citation type="submission" date="2018-11" db="EMBL/GenBank/DDBJ databases">
        <authorList>
            <consortium name="Pathogen Informatics"/>
        </authorList>
    </citation>
    <scope>NUCLEOTIDE SEQUENCE [LARGE SCALE GENOMIC DNA]</scope>
</reference>
<name>A0A183E3T7_9BILA</name>
<dbReference type="WBParaSite" id="GPUH_0001565001-mRNA-1">
    <property type="protein sequence ID" value="GPUH_0001565001-mRNA-1"/>
    <property type="gene ID" value="GPUH_0001565001"/>
</dbReference>
<dbReference type="GO" id="GO:0008033">
    <property type="term" value="P:tRNA processing"/>
    <property type="evidence" value="ECO:0007669"/>
    <property type="project" value="UniProtKB-KW"/>
</dbReference>
<dbReference type="GO" id="GO:0046872">
    <property type="term" value="F:metal ion binding"/>
    <property type="evidence" value="ECO:0007669"/>
    <property type="project" value="UniProtKB-KW"/>
</dbReference>
<evidence type="ECO:0000256" key="1">
    <source>
        <dbReference type="ARBA" id="ARBA00022694"/>
    </source>
</evidence>
<dbReference type="EMBL" id="UYRT01082707">
    <property type="protein sequence ID" value="VDN26364.1"/>
    <property type="molecule type" value="Genomic_DNA"/>
</dbReference>
<dbReference type="GO" id="GO:0005655">
    <property type="term" value="C:nucleolar ribonuclease P complex"/>
    <property type="evidence" value="ECO:0007669"/>
    <property type="project" value="TreeGrafter"/>
</dbReference>
<reference evidence="8" key="1">
    <citation type="submission" date="2016-06" db="UniProtKB">
        <authorList>
            <consortium name="WormBaseParasite"/>
        </authorList>
    </citation>
    <scope>IDENTIFICATION</scope>
</reference>
<dbReference type="OrthoDB" id="128536at2759"/>
<dbReference type="AlphaFoldDB" id="A0A183E3T7"/>
<organism evidence="8">
    <name type="scientific">Gongylonema pulchrum</name>
    <dbReference type="NCBI Taxonomy" id="637853"/>
    <lineage>
        <taxon>Eukaryota</taxon>
        <taxon>Metazoa</taxon>
        <taxon>Ecdysozoa</taxon>
        <taxon>Nematoda</taxon>
        <taxon>Chromadorea</taxon>
        <taxon>Rhabditida</taxon>
        <taxon>Spirurina</taxon>
        <taxon>Spiruromorpha</taxon>
        <taxon>Spiruroidea</taxon>
        <taxon>Gongylonematidae</taxon>
        <taxon>Gongylonema</taxon>
    </lineage>
</organism>
<dbReference type="InterPro" id="IPR007175">
    <property type="entry name" value="Rpr2/Snm1/Rpp21"/>
</dbReference>
<evidence type="ECO:0000256" key="3">
    <source>
        <dbReference type="ARBA" id="ARBA00022833"/>
    </source>
</evidence>
<evidence type="ECO:0000256" key="5">
    <source>
        <dbReference type="SAM" id="MobiDB-lite"/>
    </source>
</evidence>
<keyword evidence="3" id="KW-0862">Zinc</keyword>
<evidence type="ECO:0000313" key="8">
    <source>
        <dbReference type="WBParaSite" id="GPUH_0001565001-mRNA-1"/>
    </source>
</evidence>
<evidence type="ECO:0000256" key="2">
    <source>
        <dbReference type="ARBA" id="ARBA00022723"/>
    </source>
</evidence>
<dbReference type="PANTHER" id="PTHR14742">
    <property type="entry name" value="RIBONUCLEASE P SUBUNIT P21"/>
    <property type="match status" value="1"/>
</dbReference>
<dbReference type="Pfam" id="PF04032">
    <property type="entry name" value="Rpr2"/>
    <property type="match status" value="1"/>
</dbReference>
<evidence type="ECO:0000313" key="6">
    <source>
        <dbReference type="EMBL" id="VDN26364.1"/>
    </source>
</evidence>
<keyword evidence="1" id="KW-0819">tRNA processing</keyword>
<evidence type="ECO:0000256" key="4">
    <source>
        <dbReference type="ARBA" id="ARBA00038402"/>
    </source>
</evidence>
<keyword evidence="7" id="KW-1185">Reference proteome</keyword>
<evidence type="ECO:0000313" key="7">
    <source>
        <dbReference type="Proteomes" id="UP000271098"/>
    </source>
</evidence>
<feature type="compositionally biased region" description="Basic and acidic residues" evidence="5">
    <location>
        <begin position="120"/>
        <end position="132"/>
    </location>
</feature>
<gene>
    <name evidence="6" type="ORF">GPUH_LOCUS15631</name>
</gene>
<dbReference type="PANTHER" id="PTHR14742:SF0">
    <property type="entry name" value="RIBONUCLEASE P PROTEIN SUBUNIT P21"/>
    <property type="match status" value="1"/>
</dbReference>
<dbReference type="Gene3D" id="6.20.50.20">
    <property type="match status" value="1"/>
</dbReference>
<protein>
    <submittedName>
        <fullName evidence="8">Rpr2-domain-containing protein</fullName>
    </submittedName>
</protein>
<keyword evidence="2" id="KW-0479">Metal-binding</keyword>
<accession>A0A183E3T7</accession>